<comment type="caution">
    <text evidence="1">The sequence shown here is derived from an EMBL/GenBank/DDBJ whole genome shotgun (WGS) entry which is preliminary data.</text>
</comment>
<reference evidence="1 2" key="1">
    <citation type="submission" date="2011-09" db="EMBL/GenBank/DDBJ databases">
        <title>The draft genome of Methanotorris formicicus Mc-S-70.</title>
        <authorList>
            <consortium name="US DOE Joint Genome Institute (JGI-PGF)"/>
            <person name="Lucas S."/>
            <person name="Han J."/>
            <person name="Lapidus A."/>
            <person name="Cheng J.-F."/>
            <person name="Goodwin L."/>
            <person name="Pitluck S."/>
            <person name="Peters L."/>
            <person name="Land M.L."/>
            <person name="Hauser L."/>
            <person name="Sieprawska-Lupa M."/>
            <person name="Takai K."/>
            <person name="Miyazaki J."/>
            <person name="Whitman W."/>
            <person name="Woyke T.J."/>
        </authorList>
    </citation>
    <scope>NUCLEOTIDE SEQUENCE [LARGE SCALE GENOMIC DNA]</scope>
    <source>
        <strain evidence="1 2">Mc-S-70</strain>
    </source>
</reference>
<dbReference type="EMBL" id="AGJL01000016">
    <property type="protein sequence ID" value="EHP87239.1"/>
    <property type="molecule type" value="Genomic_DNA"/>
</dbReference>
<evidence type="ECO:0000313" key="2">
    <source>
        <dbReference type="Proteomes" id="UP000003706"/>
    </source>
</evidence>
<keyword evidence="2" id="KW-1185">Reference proteome</keyword>
<gene>
    <name evidence="1" type="ORF">MetfoDRAFT_0828</name>
</gene>
<name>H1KYF5_9EURY</name>
<evidence type="ECO:0000313" key="1">
    <source>
        <dbReference type="EMBL" id="EHP87239.1"/>
    </source>
</evidence>
<dbReference type="AlphaFoldDB" id="H1KYF5"/>
<organism evidence="1 2">
    <name type="scientific">Methanotorris formicicus Mc-S-70</name>
    <dbReference type="NCBI Taxonomy" id="647171"/>
    <lineage>
        <taxon>Archaea</taxon>
        <taxon>Methanobacteriati</taxon>
        <taxon>Methanobacteriota</taxon>
        <taxon>Methanomada group</taxon>
        <taxon>Methanococci</taxon>
        <taxon>Methanococcales</taxon>
        <taxon>Methanocaldococcaceae</taxon>
        <taxon>Methanotorris</taxon>
    </lineage>
</organism>
<proteinExistence type="predicted"/>
<protein>
    <submittedName>
        <fullName evidence="1">Putative transmembrane efflux protein</fullName>
    </submittedName>
</protein>
<accession>H1KYF5</accession>
<dbReference type="Proteomes" id="UP000003706">
    <property type="component" value="Unassembled WGS sequence"/>
</dbReference>
<dbReference type="RefSeq" id="WP_007044267.1">
    <property type="nucleotide sequence ID" value="NZ_AGJL01000016.1"/>
</dbReference>
<sequence length="66" mass="6557">MKLWGKDVLKGFAALVILGMVGAVLAGPIQTVKIVGSGYLIASDVQGMQDGGVNGLIGAVCIGGDI</sequence>
<keyword evidence="1" id="KW-0472">Membrane</keyword>
<dbReference type="STRING" id="647171.MetfoDRAFT_0828"/>
<keyword evidence="1" id="KW-0812">Transmembrane</keyword>